<evidence type="ECO:0000256" key="1">
    <source>
        <dbReference type="SAM" id="MobiDB-lite"/>
    </source>
</evidence>
<feature type="compositionally biased region" description="Low complexity" evidence="1">
    <location>
        <begin position="1"/>
        <end position="12"/>
    </location>
</feature>
<feature type="transmembrane region" description="Helical" evidence="2">
    <location>
        <begin position="286"/>
        <end position="305"/>
    </location>
</feature>
<dbReference type="RefSeq" id="WP_239162497.1">
    <property type="nucleotide sequence ID" value="NZ_BOMV01000007.1"/>
</dbReference>
<evidence type="ECO:0000313" key="3">
    <source>
        <dbReference type="EMBL" id="GIE93677.1"/>
    </source>
</evidence>
<dbReference type="EMBL" id="BOMV01000007">
    <property type="protein sequence ID" value="GIE93677.1"/>
    <property type="molecule type" value="Genomic_DNA"/>
</dbReference>
<evidence type="ECO:0000256" key="2">
    <source>
        <dbReference type="SAM" id="Phobius"/>
    </source>
</evidence>
<comment type="caution">
    <text evidence="3">The sequence shown here is derived from an EMBL/GenBank/DDBJ whole genome shotgun (WGS) entry which is preliminary data.</text>
</comment>
<keyword evidence="2" id="KW-0812">Transmembrane</keyword>
<accession>A0A919JUJ4</accession>
<feature type="transmembrane region" description="Helical" evidence="2">
    <location>
        <begin position="136"/>
        <end position="159"/>
    </location>
</feature>
<name>A0A919JUJ4_9ACTN</name>
<reference evidence="3" key="1">
    <citation type="submission" date="2021-01" db="EMBL/GenBank/DDBJ databases">
        <title>Whole genome shotgun sequence of Actinoplanes rishiriensis NBRC 108556.</title>
        <authorList>
            <person name="Komaki H."/>
            <person name="Tamura T."/>
        </authorList>
    </citation>
    <scope>NUCLEOTIDE SEQUENCE</scope>
    <source>
        <strain evidence="3">NBRC 108556</strain>
    </source>
</reference>
<keyword evidence="4" id="KW-1185">Reference proteome</keyword>
<feature type="transmembrane region" description="Helical" evidence="2">
    <location>
        <begin position="317"/>
        <end position="341"/>
    </location>
</feature>
<feature type="region of interest" description="Disordered" evidence="1">
    <location>
        <begin position="1"/>
        <end position="30"/>
    </location>
</feature>
<proteinExistence type="predicted"/>
<feature type="transmembrane region" description="Helical" evidence="2">
    <location>
        <begin position="218"/>
        <end position="238"/>
    </location>
</feature>
<keyword evidence="2" id="KW-1133">Transmembrane helix</keyword>
<feature type="transmembrane region" description="Helical" evidence="2">
    <location>
        <begin position="69"/>
        <end position="92"/>
    </location>
</feature>
<feature type="transmembrane region" description="Helical" evidence="2">
    <location>
        <begin position="353"/>
        <end position="376"/>
    </location>
</feature>
<feature type="transmembrane region" description="Helical" evidence="2">
    <location>
        <begin position="165"/>
        <end position="186"/>
    </location>
</feature>
<dbReference type="AlphaFoldDB" id="A0A919JUJ4"/>
<gene>
    <name evidence="3" type="ORF">Ari01nite_11420</name>
</gene>
<keyword evidence="2" id="KW-0472">Membrane</keyword>
<dbReference type="Proteomes" id="UP000636960">
    <property type="component" value="Unassembled WGS sequence"/>
</dbReference>
<protein>
    <submittedName>
        <fullName evidence="3">Uncharacterized protein</fullName>
    </submittedName>
</protein>
<feature type="transmembrane region" description="Helical" evidence="2">
    <location>
        <begin position="383"/>
        <end position="402"/>
    </location>
</feature>
<feature type="compositionally biased region" description="Low complexity" evidence="1">
    <location>
        <begin position="20"/>
        <end position="30"/>
    </location>
</feature>
<organism evidence="3 4">
    <name type="scientific">Paractinoplanes rishiriensis</name>
    <dbReference type="NCBI Taxonomy" id="1050105"/>
    <lineage>
        <taxon>Bacteria</taxon>
        <taxon>Bacillati</taxon>
        <taxon>Actinomycetota</taxon>
        <taxon>Actinomycetes</taxon>
        <taxon>Micromonosporales</taxon>
        <taxon>Micromonosporaceae</taxon>
        <taxon>Paractinoplanes</taxon>
    </lineage>
</organism>
<feature type="transmembrane region" description="Helical" evidence="2">
    <location>
        <begin position="98"/>
        <end position="124"/>
    </location>
</feature>
<feature type="transmembrane region" description="Helical" evidence="2">
    <location>
        <begin position="193"/>
        <end position="212"/>
    </location>
</feature>
<feature type="transmembrane region" description="Helical" evidence="2">
    <location>
        <begin position="414"/>
        <end position="433"/>
    </location>
</feature>
<evidence type="ECO:0000313" key="4">
    <source>
        <dbReference type="Proteomes" id="UP000636960"/>
    </source>
</evidence>
<sequence length="439" mass="44906">MTITPRRAATRTQRTRGRRPALPAPARHTPAVRVRPRHAATPLPEVAEIVPAVPDHRRSRSRRAPGSRAYLTAALVRCALYLGPLSVAVAAGDPLSRVAWPVPVATLLLGWTAAQALTSAGVAVARRAGIEAACRLVGGGFAAVAGLWCALVWVAPAALLGPHRGLALVVGLGGLATLATVTAALVTRAEVAVVRWCLPAWLLGVAAVAALAGSPVPWLPIGTLLPAAIVVALVRAFRPAMLPGERRSYRPSAPEVRRAGGHLVIGASQAICVGVLWQAGPSGSTVPFWLPLLLAVPILEALIGWHTDQVEAGQVRGVTLVTLAGLLPPFAMGIALAVAAYRLPATVATLGDIRPNVLVLAGGMLLGGVFAVTFLLAARGRTAVAACLAAAPPVAIPALKVLPLSTAGPLPDAVGALAVTHLAGLLVVALTAADHRRRT</sequence>
<feature type="transmembrane region" description="Helical" evidence="2">
    <location>
        <begin position="259"/>
        <end position="280"/>
    </location>
</feature>